<name>A0AAW7YW57_9STAP</name>
<protein>
    <submittedName>
        <fullName evidence="1">Uncharacterized protein</fullName>
    </submittedName>
</protein>
<evidence type="ECO:0000313" key="1">
    <source>
        <dbReference type="EMBL" id="MDO6575504.1"/>
    </source>
</evidence>
<sequence length="81" mass="8916">SDVPEDRSSTEIASGIIVEALDAALLADRPLLRASLEHKFMDHYVLRALERIGPPAVDFAPTLLAQLKSPRDRVLTPEIRA</sequence>
<dbReference type="Proteomes" id="UP001170310">
    <property type="component" value="Unassembled WGS sequence"/>
</dbReference>
<dbReference type="AlphaFoldDB" id="A0AAW7YW57"/>
<keyword evidence="2" id="KW-1185">Reference proteome</keyword>
<feature type="non-terminal residue" evidence="1">
    <location>
        <position position="1"/>
    </location>
</feature>
<feature type="non-terminal residue" evidence="1">
    <location>
        <position position="81"/>
    </location>
</feature>
<proteinExistence type="predicted"/>
<evidence type="ECO:0000313" key="2">
    <source>
        <dbReference type="Proteomes" id="UP001170310"/>
    </source>
</evidence>
<reference evidence="1" key="1">
    <citation type="submission" date="2023-07" db="EMBL/GenBank/DDBJ databases">
        <title>Genome content predicts the carbon catabolic preferences of heterotrophic bacteria.</title>
        <authorList>
            <person name="Gralka M."/>
        </authorList>
    </citation>
    <scope>NUCLEOTIDE SEQUENCE</scope>
    <source>
        <strain evidence="1">E2R20</strain>
    </source>
</reference>
<comment type="caution">
    <text evidence="1">The sequence shown here is derived from an EMBL/GenBank/DDBJ whole genome shotgun (WGS) entry which is preliminary data.</text>
</comment>
<accession>A0AAW7YW57</accession>
<dbReference type="EMBL" id="JAUOQO010000777">
    <property type="protein sequence ID" value="MDO6575504.1"/>
    <property type="molecule type" value="Genomic_DNA"/>
</dbReference>
<dbReference type="RefSeq" id="WP_303522601.1">
    <property type="nucleotide sequence ID" value="NZ_JAUOQO010000777.1"/>
</dbReference>
<organism evidence="1 2">
    <name type="scientific">Staphylococcus pasteuri_A</name>
    <dbReference type="NCBI Taxonomy" id="3062664"/>
    <lineage>
        <taxon>Bacteria</taxon>
        <taxon>Bacillati</taxon>
        <taxon>Bacillota</taxon>
        <taxon>Bacilli</taxon>
        <taxon>Bacillales</taxon>
        <taxon>Staphylococcaceae</taxon>
        <taxon>Staphylococcus</taxon>
    </lineage>
</organism>
<gene>
    <name evidence="1" type="ORF">Q4528_15430</name>
</gene>